<evidence type="ECO:0000256" key="5">
    <source>
        <dbReference type="ARBA" id="ARBA00023136"/>
    </source>
</evidence>
<keyword evidence="3 6" id="KW-0812">Transmembrane</keyword>
<gene>
    <name evidence="7" type="ORF">ABUE31_00340</name>
</gene>
<accession>A0ABV3QUG6</accession>
<feature type="transmembrane region" description="Helical" evidence="6">
    <location>
        <begin position="76"/>
        <end position="94"/>
    </location>
</feature>
<keyword evidence="8" id="KW-1185">Reference proteome</keyword>
<keyword evidence="4 6" id="KW-1133">Transmembrane helix</keyword>
<feature type="transmembrane region" description="Helical" evidence="6">
    <location>
        <begin position="45"/>
        <end position="70"/>
    </location>
</feature>
<dbReference type="RefSeq" id="WP_367721483.1">
    <property type="nucleotide sequence ID" value="NZ_JBFOCH010000007.1"/>
</dbReference>
<evidence type="ECO:0000256" key="3">
    <source>
        <dbReference type="ARBA" id="ARBA00022692"/>
    </source>
</evidence>
<comment type="caution">
    <text evidence="7">The sequence shown here is derived from an EMBL/GenBank/DDBJ whole genome shotgun (WGS) entry which is preliminary data.</text>
</comment>
<evidence type="ECO:0000256" key="6">
    <source>
        <dbReference type="SAM" id="Phobius"/>
    </source>
</evidence>
<dbReference type="Pfam" id="PF01810">
    <property type="entry name" value="LysE"/>
    <property type="match status" value="1"/>
</dbReference>
<evidence type="ECO:0000313" key="7">
    <source>
        <dbReference type="EMBL" id="MEW9804430.1"/>
    </source>
</evidence>
<feature type="transmembrane region" description="Helical" evidence="6">
    <location>
        <begin position="187"/>
        <end position="205"/>
    </location>
</feature>
<keyword evidence="2" id="KW-1003">Cell membrane</keyword>
<feature type="transmembrane region" description="Helical" evidence="6">
    <location>
        <begin position="115"/>
        <end position="137"/>
    </location>
</feature>
<evidence type="ECO:0000256" key="2">
    <source>
        <dbReference type="ARBA" id="ARBA00022475"/>
    </source>
</evidence>
<organism evidence="7 8">
    <name type="scientific">Mesorhizobium marinum</name>
    <dbReference type="NCBI Taxonomy" id="3228790"/>
    <lineage>
        <taxon>Bacteria</taxon>
        <taxon>Pseudomonadati</taxon>
        <taxon>Pseudomonadota</taxon>
        <taxon>Alphaproteobacteria</taxon>
        <taxon>Hyphomicrobiales</taxon>
        <taxon>Phyllobacteriaceae</taxon>
        <taxon>Mesorhizobium</taxon>
    </lineage>
</organism>
<proteinExistence type="predicted"/>
<keyword evidence="5 6" id="KW-0472">Membrane</keyword>
<reference evidence="7 8" key="1">
    <citation type="submission" date="2024-06" db="EMBL/GenBank/DDBJ databases">
        <authorList>
            <person name="Tuo L."/>
        </authorList>
    </citation>
    <scope>NUCLEOTIDE SEQUENCE [LARGE SCALE GENOMIC DNA]</scope>
    <source>
        <strain evidence="7 8">ZMM04-5</strain>
    </source>
</reference>
<feature type="transmembrane region" description="Helical" evidence="6">
    <location>
        <begin position="149"/>
        <end position="175"/>
    </location>
</feature>
<sequence length="208" mass="21743">MADYLPQLILAWSIQAMGILSPGPSVALILGVATTRGRLASLVTAFGVACGSIVLSVATVAGVTAILAQVAELMNALRWAGAAYLAWLAFKAFRNAASTPRLTVDKVGRESAWRTGLAGFMLQISNPKAIMFWLAIASVGGVGDAPLPVVALFVAVAFLNSFLGHGAYALLLSSAPARAAYQRARRWIEGGLGCFFLFAGFKLATARL</sequence>
<evidence type="ECO:0000256" key="4">
    <source>
        <dbReference type="ARBA" id="ARBA00022989"/>
    </source>
</evidence>
<dbReference type="EMBL" id="JBFOCI010000001">
    <property type="protein sequence ID" value="MEW9804430.1"/>
    <property type="molecule type" value="Genomic_DNA"/>
</dbReference>
<dbReference type="PANTHER" id="PTHR30086">
    <property type="entry name" value="ARGININE EXPORTER PROTEIN ARGO"/>
    <property type="match status" value="1"/>
</dbReference>
<name>A0ABV3QUG6_9HYPH</name>
<dbReference type="InterPro" id="IPR001123">
    <property type="entry name" value="LeuE-type"/>
</dbReference>
<protein>
    <submittedName>
        <fullName evidence="7">LysE family translocator</fullName>
    </submittedName>
</protein>
<evidence type="ECO:0000256" key="1">
    <source>
        <dbReference type="ARBA" id="ARBA00004651"/>
    </source>
</evidence>
<evidence type="ECO:0000313" key="8">
    <source>
        <dbReference type="Proteomes" id="UP001556196"/>
    </source>
</evidence>
<comment type="subcellular location">
    <subcellularLocation>
        <location evidence="1">Cell membrane</location>
        <topology evidence="1">Multi-pass membrane protein</topology>
    </subcellularLocation>
</comment>
<feature type="transmembrane region" description="Helical" evidence="6">
    <location>
        <begin position="12"/>
        <end position="33"/>
    </location>
</feature>
<dbReference type="PANTHER" id="PTHR30086:SF20">
    <property type="entry name" value="ARGININE EXPORTER PROTEIN ARGO-RELATED"/>
    <property type="match status" value="1"/>
</dbReference>
<dbReference type="Proteomes" id="UP001556196">
    <property type="component" value="Unassembled WGS sequence"/>
</dbReference>